<protein>
    <submittedName>
        <fullName evidence="2">Cytochrome P-450</fullName>
    </submittedName>
</protein>
<gene>
    <name evidence="2" type="primary">CYPIA</name>
</gene>
<reference evidence="2" key="1">
    <citation type="journal article" date="2005" name="Mol. Phylogenet. Evol.">
        <title>A molecular phylogeny of the Canidae based on six nuclear loci.</title>
        <authorList>
            <person name="Bardeleben C."/>
            <person name="Moore R.L."/>
            <person name="Wayne R.K."/>
        </authorList>
    </citation>
    <scope>NUCLEOTIDE SEQUENCE</scope>
</reference>
<feature type="compositionally biased region" description="Low complexity" evidence="1">
    <location>
        <begin position="30"/>
        <end position="42"/>
    </location>
</feature>
<proteinExistence type="predicted"/>
<sequence>HLLEPPVPGDEPQCAEKDPGGAGHSNWQGPAAPALRQAPAALHGGLHPGDIPTRFLRPLHHPSLHYKRHK</sequence>
<feature type="region of interest" description="Disordered" evidence="1">
    <location>
        <begin position="1"/>
        <end position="70"/>
    </location>
</feature>
<feature type="non-terminal residue" evidence="2">
    <location>
        <position position="1"/>
    </location>
</feature>
<name>Q2Y0A7_ENHLU</name>
<dbReference type="EMBL" id="DQ093089">
    <property type="protein sequence ID" value="AAZ83635.1"/>
    <property type="molecule type" value="Genomic_DNA"/>
</dbReference>
<organism evidence="2">
    <name type="scientific">Enhydra lutris</name>
    <name type="common">Sea otter</name>
    <dbReference type="NCBI Taxonomy" id="34882"/>
    <lineage>
        <taxon>Eukaryota</taxon>
        <taxon>Metazoa</taxon>
        <taxon>Chordata</taxon>
        <taxon>Craniata</taxon>
        <taxon>Vertebrata</taxon>
        <taxon>Euteleostomi</taxon>
        <taxon>Mammalia</taxon>
        <taxon>Eutheria</taxon>
        <taxon>Laurasiatheria</taxon>
        <taxon>Carnivora</taxon>
        <taxon>Caniformia</taxon>
        <taxon>Musteloidea</taxon>
        <taxon>Mustelidae</taxon>
        <taxon>Lutrinae</taxon>
        <taxon>Enhydra</taxon>
    </lineage>
</organism>
<accession>Q2Y0A7</accession>
<dbReference type="AlphaFoldDB" id="Q2Y0A7"/>
<feature type="non-terminal residue" evidence="2">
    <location>
        <position position="70"/>
    </location>
</feature>
<evidence type="ECO:0000256" key="1">
    <source>
        <dbReference type="SAM" id="MobiDB-lite"/>
    </source>
</evidence>
<feature type="compositionally biased region" description="Basic residues" evidence="1">
    <location>
        <begin position="57"/>
        <end position="70"/>
    </location>
</feature>
<evidence type="ECO:0000313" key="2">
    <source>
        <dbReference type="EMBL" id="AAZ83635.1"/>
    </source>
</evidence>